<evidence type="ECO:0000313" key="2">
    <source>
        <dbReference type="EMBL" id="CAE0261102.1"/>
    </source>
</evidence>
<protein>
    <submittedName>
        <fullName evidence="2">Uncharacterized protein</fullName>
    </submittedName>
</protein>
<feature type="region of interest" description="Disordered" evidence="1">
    <location>
        <begin position="41"/>
        <end position="66"/>
    </location>
</feature>
<feature type="region of interest" description="Disordered" evidence="1">
    <location>
        <begin position="84"/>
        <end position="154"/>
    </location>
</feature>
<name>A0A7S3G9X0_9EUKA</name>
<feature type="compositionally biased region" description="Basic residues" evidence="1">
    <location>
        <begin position="124"/>
        <end position="137"/>
    </location>
</feature>
<reference evidence="2" key="1">
    <citation type="submission" date="2021-01" db="EMBL/GenBank/DDBJ databases">
        <authorList>
            <person name="Corre E."/>
            <person name="Pelletier E."/>
            <person name="Niang G."/>
            <person name="Scheremetjew M."/>
            <person name="Finn R."/>
            <person name="Kale V."/>
            <person name="Holt S."/>
            <person name="Cochrane G."/>
            <person name="Meng A."/>
            <person name="Brown T."/>
            <person name="Cohen L."/>
        </authorList>
    </citation>
    <scope>NUCLEOTIDE SEQUENCE</scope>
    <source>
        <strain evidence="2">NIES-2562</strain>
    </source>
</reference>
<dbReference type="AlphaFoldDB" id="A0A7S3G9X0"/>
<gene>
    <name evidence="2" type="ORF">PBIL07802_LOCUS23392</name>
</gene>
<organism evidence="2">
    <name type="scientific">Palpitomonas bilix</name>
    <dbReference type="NCBI Taxonomy" id="652834"/>
    <lineage>
        <taxon>Eukaryota</taxon>
        <taxon>Eukaryota incertae sedis</taxon>
    </lineage>
</organism>
<proteinExistence type="predicted"/>
<sequence>MSNEQLYVHFHPKGANDGKPWVVHTPDETFLVGHVEIKGAEMVRTTETPPRTPYRAPPGEGNPHISRFSLSLVGRAAVSQDGSFAVITHEGGPPTPSHLGVEHAEGEERRGEGERDGEGEGEKKGRKKTPKKKKREQQRREDEQRILDDASEEHRLRQTVEELELEVIALKQEVSRWRK</sequence>
<evidence type="ECO:0000256" key="1">
    <source>
        <dbReference type="SAM" id="MobiDB-lite"/>
    </source>
</evidence>
<feature type="compositionally biased region" description="Basic and acidic residues" evidence="1">
    <location>
        <begin position="100"/>
        <end position="123"/>
    </location>
</feature>
<accession>A0A7S3G9X0</accession>
<dbReference type="EMBL" id="HBIB01036048">
    <property type="protein sequence ID" value="CAE0261102.1"/>
    <property type="molecule type" value="Transcribed_RNA"/>
</dbReference>
<feature type="compositionally biased region" description="Basic and acidic residues" evidence="1">
    <location>
        <begin position="138"/>
        <end position="154"/>
    </location>
</feature>